<evidence type="ECO:0000313" key="2">
    <source>
        <dbReference type="Proteomes" id="UP001296873"/>
    </source>
</evidence>
<name>A0ABS1DDT2_9PROT</name>
<dbReference type="Gene3D" id="3.40.50.880">
    <property type="match status" value="1"/>
</dbReference>
<evidence type="ECO:0000313" key="1">
    <source>
        <dbReference type="EMBL" id="MBK1667565.1"/>
    </source>
</evidence>
<dbReference type="RefSeq" id="WP_200339718.1">
    <property type="nucleotide sequence ID" value="NZ_NRRL01000008.1"/>
</dbReference>
<dbReference type="InterPro" id="IPR044668">
    <property type="entry name" value="PuuD-like"/>
</dbReference>
<keyword evidence="2" id="KW-1185">Reference proteome</keyword>
<dbReference type="CDD" id="cd01745">
    <property type="entry name" value="GATase1_2"/>
    <property type="match status" value="1"/>
</dbReference>
<accession>A0ABS1DDT2</accession>
<proteinExistence type="predicted"/>
<sequence>MSTRPLIGLSLDSEEAGGWSKMPWYALRQNYCAAVAASGGLPVALPHEADAAEAYLDKLDGLVITGGAFDVDPSLFGAEAKHETVKTKDARTRFELAILNGALARDMAILGICGGQQLLNVALGGTLIQHIPDHVPDALAHEQPNPRTEAGHAVQLVKGTRLHAICGADELQVNSAHHQAAAGVGDGVVINARAPDGVIEGIEAPDRRFCIGVEWHPEFHISAGDKRIFDAFIQAARGDASR</sequence>
<gene>
    <name evidence="1" type="ORF">CKO28_05905</name>
</gene>
<dbReference type="InterPro" id="IPR029062">
    <property type="entry name" value="Class_I_gatase-like"/>
</dbReference>
<dbReference type="PROSITE" id="PS51273">
    <property type="entry name" value="GATASE_TYPE_1"/>
    <property type="match status" value="1"/>
</dbReference>
<reference evidence="1 2" key="1">
    <citation type="journal article" date="2020" name="Microorganisms">
        <title>Osmotic Adaptation and Compatible Solute Biosynthesis of Phototrophic Bacteria as Revealed from Genome Analyses.</title>
        <authorList>
            <person name="Imhoff J.F."/>
            <person name="Rahn T."/>
            <person name="Kunzel S."/>
            <person name="Keller A."/>
            <person name="Neulinger S.C."/>
        </authorList>
    </citation>
    <scope>NUCLEOTIDE SEQUENCE [LARGE SCALE GENOMIC DNA]</scope>
    <source>
        <strain evidence="1 2">DSM 9895</strain>
    </source>
</reference>
<organism evidence="1 2">
    <name type="scientific">Rhodovibrio sodomensis</name>
    <dbReference type="NCBI Taxonomy" id="1088"/>
    <lineage>
        <taxon>Bacteria</taxon>
        <taxon>Pseudomonadati</taxon>
        <taxon>Pseudomonadota</taxon>
        <taxon>Alphaproteobacteria</taxon>
        <taxon>Rhodospirillales</taxon>
        <taxon>Rhodovibrionaceae</taxon>
        <taxon>Rhodovibrio</taxon>
    </lineage>
</organism>
<dbReference type="PANTHER" id="PTHR43235:SF1">
    <property type="entry name" value="GLUTAMINE AMIDOTRANSFERASE PB2B2.05-RELATED"/>
    <property type="match status" value="1"/>
</dbReference>
<dbReference type="InterPro" id="IPR011697">
    <property type="entry name" value="Peptidase_C26"/>
</dbReference>
<dbReference type="Proteomes" id="UP001296873">
    <property type="component" value="Unassembled WGS sequence"/>
</dbReference>
<protein>
    <submittedName>
        <fullName evidence="1">Gamma-glutamyl-gamma-aminobutyrate hydrolase</fullName>
    </submittedName>
</protein>
<comment type="caution">
    <text evidence="1">The sequence shown here is derived from an EMBL/GenBank/DDBJ whole genome shotgun (WGS) entry which is preliminary data.</text>
</comment>
<dbReference type="Pfam" id="PF07722">
    <property type="entry name" value="Peptidase_C26"/>
    <property type="match status" value="1"/>
</dbReference>
<dbReference type="EMBL" id="NRRL01000008">
    <property type="protein sequence ID" value="MBK1667565.1"/>
    <property type="molecule type" value="Genomic_DNA"/>
</dbReference>
<dbReference type="GO" id="GO:0016787">
    <property type="term" value="F:hydrolase activity"/>
    <property type="evidence" value="ECO:0007669"/>
    <property type="project" value="UniProtKB-KW"/>
</dbReference>
<dbReference type="SUPFAM" id="SSF52317">
    <property type="entry name" value="Class I glutamine amidotransferase-like"/>
    <property type="match status" value="1"/>
</dbReference>
<keyword evidence="1" id="KW-0378">Hydrolase</keyword>
<dbReference type="PANTHER" id="PTHR43235">
    <property type="entry name" value="GLUTAMINE AMIDOTRANSFERASE PB2B2.05-RELATED"/>
    <property type="match status" value="1"/>
</dbReference>